<feature type="domain" description="Nudix hydrolase" evidence="1">
    <location>
        <begin position="50"/>
        <end position="182"/>
    </location>
</feature>
<sequence>MPEQFTALHSQALADLSTWTAPSPPQEQMRARMVETLRLDATAMWRHHSRAHFTTSLVVVDADARRVALTLHAKAKRWFQFGGHLESGDSTLEAAALREGLEESGLADLRLLPGLLAVDIHALDGAFGWCTEHLDVRYVAVAVGESLTVSDESDDVRWFDVDALPEDAEPALREAIALACERVRANPGL</sequence>
<dbReference type="InterPro" id="IPR015797">
    <property type="entry name" value="NUDIX_hydrolase-like_dom_sf"/>
</dbReference>
<dbReference type="SUPFAM" id="SSF55811">
    <property type="entry name" value="Nudix"/>
    <property type="match status" value="1"/>
</dbReference>
<protein>
    <recommendedName>
        <fullName evidence="1">Nudix hydrolase domain-containing protein</fullName>
    </recommendedName>
</protein>
<dbReference type="PROSITE" id="PS51462">
    <property type="entry name" value="NUDIX"/>
    <property type="match status" value="1"/>
</dbReference>
<dbReference type="HOGENOM" id="CLU_101758_0_0_11"/>
<reference evidence="2 3" key="1">
    <citation type="submission" date="2014-07" db="EMBL/GenBank/DDBJ databases">
        <title>Genome Sequencing of Dermacoccus nishinomiyaensis.</title>
        <authorList>
            <person name="Hong K.W."/>
            <person name="Chan K.G."/>
        </authorList>
    </citation>
    <scope>NUCLEOTIDE SEQUENCE [LARGE SCALE GENOMIC DNA]</scope>
    <source>
        <strain evidence="2 3">M25</strain>
    </source>
</reference>
<dbReference type="CDD" id="cd03674">
    <property type="entry name" value="NUDIX_Hydrolase"/>
    <property type="match status" value="1"/>
</dbReference>
<evidence type="ECO:0000259" key="1">
    <source>
        <dbReference type="PROSITE" id="PS51462"/>
    </source>
</evidence>
<dbReference type="Gene3D" id="3.90.79.10">
    <property type="entry name" value="Nucleoside Triphosphate Pyrophosphohydrolase"/>
    <property type="match status" value="1"/>
</dbReference>
<evidence type="ECO:0000313" key="2">
    <source>
        <dbReference type="EMBL" id="AIF40340.1"/>
    </source>
</evidence>
<dbReference type="Proteomes" id="UP000027986">
    <property type="component" value="Chromosome"/>
</dbReference>
<dbReference type="eggNOG" id="COG0494">
    <property type="taxonomic scope" value="Bacteria"/>
</dbReference>
<dbReference type="InterPro" id="IPR000086">
    <property type="entry name" value="NUDIX_hydrolase_dom"/>
</dbReference>
<evidence type="ECO:0000313" key="3">
    <source>
        <dbReference type="Proteomes" id="UP000027986"/>
    </source>
</evidence>
<keyword evidence="3" id="KW-1185">Reference proteome</keyword>
<dbReference type="GeneID" id="41840463"/>
<name>A0A075JEY1_9MICO</name>
<dbReference type="AlphaFoldDB" id="A0A075JEY1"/>
<dbReference type="EMBL" id="CP008889">
    <property type="protein sequence ID" value="AIF40340.1"/>
    <property type="molecule type" value="Genomic_DNA"/>
</dbReference>
<organism evidence="2 3">
    <name type="scientific">Dermacoccus nishinomiyaensis</name>
    <dbReference type="NCBI Taxonomy" id="1274"/>
    <lineage>
        <taxon>Bacteria</taxon>
        <taxon>Bacillati</taxon>
        <taxon>Actinomycetota</taxon>
        <taxon>Actinomycetes</taxon>
        <taxon>Micrococcales</taxon>
        <taxon>Dermacoccaceae</taxon>
        <taxon>Dermacoccus</taxon>
    </lineage>
</organism>
<accession>A0A075JEY1</accession>
<dbReference type="KEGG" id="dni:HX89_04550"/>
<dbReference type="Pfam" id="PF00293">
    <property type="entry name" value="NUDIX"/>
    <property type="match status" value="1"/>
</dbReference>
<proteinExistence type="predicted"/>
<gene>
    <name evidence="2" type="ORF">HX89_04550</name>
</gene>
<dbReference type="OrthoDB" id="129709at2"/>
<dbReference type="RefSeq" id="WP_038570500.1">
    <property type="nucleotide sequence ID" value="NZ_CP008889.1"/>
</dbReference>